<dbReference type="EMBL" id="CP146598">
    <property type="protein sequence ID" value="WWY03347.1"/>
    <property type="molecule type" value="Genomic_DNA"/>
</dbReference>
<dbReference type="GO" id="GO:0015386">
    <property type="term" value="F:potassium:proton antiporter activity"/>
    <property type="evidence" value="ECO:0007669"/>
    <property type="project" value="TreeGrafter"/>
</dbReference>
<keyword evidence="1" id="KW-1133">Transmembrane helix</keyword>
<sequence length="126" mass="12955">MSGYGVFPTQTLSPAAETIVADLGACKALVGVIIAAALLPEDLAALKAARRNRLQTGTNPALDWTPTGIGLTIPAVVTICLMSGISMVSGLDFKSLVLSAFSVFTVMPSLHHGRTHILCGVVLPVG</sequence>
<organism evidence="2">
    <name type="scientific">Neisseria leonii</name>
    <dbReference type="NCBI Taxonomy" id="2995413"/>
    <lineage>
        <taxon>Bacteria</taxon>
        <taxon>Pseudomonadati</taxon>
        <taxon>Pseudomonadota</taxon>
        <taxon>Betaproteobacteria</taxon>
        <taxon>Neisseriales</taxon>
        <taxon>Neisseriaceae</taxon>
        <taxon>Neisseria</taxon>
    </lineage>
</organism>
<dbReference type="InterPro" id="IPR052946">
    <property type="entry name" value="Alkaline_pH_Ca-Antiporter"/>
</dbReference>
<protein>
    <submittedName>
        <fullName evidence="2">Uncharacterized protein</fullName>
    </submittedName>
</protein>
<proteinExistence type="predicted"/>
<evidence type="ECO:0000256" key="1">
    <source>
        <dbReference type="SAM" id="Phobius"/>
    </source>
</evidence>
<dbReference type="GO" id="GO:0005886">
    <property type="term" value="C:plasma membrane"/>
    <property type="evidence" value="ECO:0007669"/>
    <property type="project" value="TreeGrafter"/>
</dbReference>
<reference evidence="3" key="2">
    <citation type="submission" date="2024-02" db="EMBL/GenBank/DDBJ databases">
        <title>Neisseria leonii sp. nov.</title>
        <authorList>
            <person name="Boutroux M."/>
            <person name="Favre-Rochex S."/>
            <person name="Gorgette O."/>
            <person name="Touak G."/>
            <person name="Muhle E."/>
            <person name="Chesneau O."/>
            <person name="Clermont D."/>
            <person name="Rahi P."/>
        </authorList>
    </citation>
    <scope>NUCLEOTIDE SEQUENCE</scope>
    <source>
        <strain evidence="3">51.81</strain>
    </source>
</reference>
<dbReference type="PANTHER" id="PTHR37958">
    <property type="entry name" value="SODIUM-POTASSIUM/PROTON ANTIPORTER CHAA"/>
    <property type="match status" value="1"/>
</dbReference>
<keyword evidence="1" id="KW-0472">Membrane</keyword>
<evidence type="ECO:0000313" key="3">
    <source>
        <dbReference type="EMBL" id="WWY03347.1"/>
    </source>
</evidence>
<dbReference type="PANTHER" id="PTHR37958:SF1">
    <property type="entry name" value="SODIUM-POTASSIUM_PROTON ANTIPORTER CHAA"/>
    <property type="match status" value="1"/>
</dbReference>
<keyword evidence="4" id="KW-1185">Reference proteome</keyword>
<dbReference type="Proteomes" id="UP001149607">
    <property type="component" value="Chromosome"/>
</dbReference>
<evidence type="ECO:0000313" key="2">
    <source>
        <dbReference type="EMBL" id="MDD9326937.1"/>
    </source>
</evidence>
<reference evidence="2" key="1">
    <citation type="submission" date="2022-10" db="EMBL/GenBank/DDBJ databases">
        <authorList>
            <person name="Boutroux M."/>
        </authorList>
    </citation>
    <scope>NUCLEOTIDE SEQUENCE</scope>
    <source>
        <strain evidence="2">51.81</strain>
    </source>
</reference>
<keyword evidence="1" id="KW-0812">Transmembrane</keyword>
<dbReference type="AlphaFoldDB" id="A0A9X4ID88"/>
<accession>A0A9X4ID88</accession>
<dbReference type="GO" id="GO:0015385">
    <property type="term" value="F:sodium:proton antiporter activity"/>
    <property type="evidence" value="ECO:0007669"/>
    <property type="project" value="TreeGrafter"/>
</dbReference>
<gene>
    <name evidence="2" type="ORF">ORY91_000310</name>
    <name evidence="3" type="ORF">V9W64_00925</name>
</gene>
<dbReference type="EMBL" id="JAPQFL010000001">
    <property type="protein sequence ID" value="MDD9326937.1"/>
    <property type="molecule type" value="Genomic_DNA"/>
</dbReference>
<evidence type="ECO:0000313" key="4">
    <source>
        <dbReference type="Proteomes" id="UP001149607"/>
    </source>
</evidence>
<feature type="transmembrane region" description="Helical" evidence="1">
    <location>
        <begin position="61"/>
        <end position="85"/>
    </location>
</feature>
<name>A0A9X4ID88_9NEIS</name>
<dbReference type="RefSeq" id="WP_274584256.1">
    <property type="nucleotide sequence ID" value="NZ_CP145811.1"/>
</dbReference>